<protein>
    <recommendedName>
        <fullName evidence="2">F-box domain-containing protein</fullName>
    </recommendedName>
</protein>
<accession>A0AA89BNQ9</accession>
<dbReference type="EMBL" id="JAVXUP010000099">
    <property type="protein sequence ID" value="KAK3038341.1"/>
    <property type="molecule type" value="Genomic_DNA"/>
</dbReference>
<organism evidence="3 4">
    <name type="scientific">Escallonia herrerae</name>
    <dbReference type="NCBI Taxonomy" id="1293975"/>
    <lineage>
        <taxon>Eukaryota</taxon>
        <taxon>Viridiplantae</taxon>
        <taxon>Streptophyta</taxon>
        <taxon>Embryophyta</taxon>
        <taxon>Tracheophyta</taxon>
        <taxon>Spermatophyta</taxon>
        <taxon>Magnoliopsida</taxon>
        <taxon>eudicotyledons</taxon>
        <taxon>Gunneridae</taxon>
        <taxon>Pentapetalae</taxon>
        <taxon>asterids</taxon>
        <taxon>campanulids</taxon>
        <taxon>Escalloniales</taxon>
        <taxon>Escalloniaceae</taxon>
        <taxon>Escallonia</taxon>
    </lineage>
</organism>
<evidence type="ECO:0000256" key="1">
    <source>
        <dbReference type="SAM" id="SignalP"/>
    </source>
</evidence>
<feature type="domain" description="F-box" evidence="2">
    <location>
        <begin position="64"/>
        <end position="93"/>
    </location>
</feature>
<dbReference type="PANTHER" id="PTHR35546">
    <property type="entry name" value="F-BOX PROTEIN INTERACTION DOMAIN PROTEIN-RELATED"/>
    <property type="match status" value="1"/>
</dbReference>
<gene>
    <name evidence="3" type="ORF">RJ639_031437</name>
</gene>
<dbReference type="SUPFAM" id="SSF81383">
    <property type="entry name" value="F-box domain"/>
    <property type="match status" value="1"/>
</dbReference>
<dbReference type="PANTHER" id="PTHR35546:SF25">
    <property type="entry name" value="F-BOX DOMAIN-CONTAINING PROTEIN"/>
    <property type="match status" value="1"/>
</dbReference>
<feature type="chain" id="PRO_5041700365" description="F-box domain-containing protein" evidence="1">
    <location>
        <begin position="26"/>
        <end position="498"/>
    </location>
</feature>
<evidence type="ECO:0000259" key="2">
    <source>
        <dbReference type="Pfam" id="PF00646"/>
    </source>
</evidence>
<evidence type="ECO:0000313" key="4">
    <source>
        <dbReference type="Proteomes" id="UP001188597"/>
    </source>
</evidence>
<proteinExistence type="predicted"/>
<dbReference type="AlphaFoldDB" id="A0AA89BNQ9"/>
<dbReference type="InterPro" id="IPR036047">
    <property type="entry name" value="F-box-like_dom_sf"/>
</dbReference>
<name>A0AA89BNQ9_9ASTE</name>
<dbReference type="Pfam" id="PF00646">
    <property type="entry name" value="F-box"/>
    <property type="match status" value="1"/>
</dbReference>
<sequence>MEAVIRTSCALILLSWFLWKDMDMAGLFSKGTSKIIDKKSKDKRKKEETKINASGGGMGTFSGDIMLEILRRLPPPTLLTLRCVSAAWECLIHEVLAHSWVPRDQLITSFSGILAVIITKKDPFTEATALAYYPAPAPSLLGQYQLLRRDHGNHVLNSILISCIVPRPLVPESTSTCEEDLFDKRGLVLISSCNGLLLFRTTSSDDCNGLFLFRTTSSDDQRPRRYTVCNPTTGDSVVIRSSDGSHNSGPNNEADASLVFNPLESDHFKIIEFPQEHKAGVEPSKAKHMNIFSSETNKWCKFEFYLRDSILQTTWSTHTVYHERALFKISTHHLLKFVVAGTQVANVKDRAYSINLPAQNNIGPWLPSSCIGLISGRLHYAVFNGFGFQIWMLEQHHHYDDPNHDYFWSLKHRISRQNMVQTIGNSASALDLHCFHPYSDIIFIGCHSKNSGYALISYCFSSDEAQGRAKLTTNSFRGQILCFPFMACYIPLTNWRSY</sequence>
<feature type="signal peptide" evidence="1">
    <location>
        <begin position="1"/>
        <end position="25"/>
    </location>
</feature>
<comment type="caution">
    <text evidence="3">The sequence shown here is derived from an EMBL/GenBank/DDBJ whole genome shotgun (WGS) entry which is preliminary data.</text>
</comment>
<reference evidence="3" key="1">
    <citation type="submission" date="2022-12" db="EMBL/GenBank/DDBJ databases">
        <title>Draft genome assemblies for two species of Escallonia (Escalloniales).</title>
        <authorList>
            <person name="Chanderbali A."/>
            <person name="Dervinis C."/>
            <person name="Anghel I."/>
            <person name="Soltis D."/>
            <person name="Soltis P."/>
            <person name="Zapata F."/>
        </authorList>
    </citation>
    <scope>NUCLEOTIDE SEQUENCE</scope>
    <source>
        <strain evidence="3">UCBG64.0493</strain>
        <tissue evidence="3">Leaf</tissue>
    </source>
</reference>
<evidence type="ECO:0000313" key="3">
    <source>
        <dbReference type="EMBL" id="KAK3038341.1"/>
    </source>
</evidence>
<keyword evidence="1" id="KW-0732">Signal</keyword>
<keyword evidence="4" id="KW-1185">Reference proteome</keyword>
<dbReference type="InterPro" id="IPR001810">
    <property type="entry name" value="F-box_dom"/>
</dbReference>
<dbReference type="InterPro" id="IPR055290">
    <property type="entry name" value="At3g26010-like"/>
</dbReference>
<dbReference type="Proteomes" id="UP001188597">
    <property type="component" value="Unassembled WGS sequence"/>
</dbReference>